<dbReference type="AlphaFoldDB" id="A0A2N9AH36"/>
<name>A0A2N9AH36_METEX</name>
<organism evidence="1 2">
    <name type="scientific">Methylorubrum extorquens</name>
    <name type="common">Methylobacterium dichloromethanicum</name>
    <name type="synonym">Methylobacterium extorquens</name>
    <dbReference type="NCBI Taxonomy" id="408"/>
    <lineage>
        <taxon>Bacteria</taxon>
        <taxon>Pseudomonadati</taxon>
        <taxon>Pseudomonadota</taxon>
        <taxon>Alphaproteobacteria</taxon>
        <taxon>Hyphomicrobiales</taxon>
        <taxon>Methylobacteriaceae</taxon>
        <taxon>Methylorubrum</taxon>
    </lineage>
</organism>
<gene>
    <name evidence="1" type="ORF">TK0001_0069</name>
</gene>
<evidence type="ECO:0000313" key="1">
    <source>
        <dbReference type="EMBL" id="SOR26671.1"/>
    </source>
</evidence>
<accession>A0A2N9AH36</accession>
<protein>
    <submittedName>
        <fullName evidence="1">Uncharacterized protein</fullName>
    </submittedName>
</protein>
<reference evidence="2" key="1">
    <citation type="submission" date="2017-10" db="EMBL/GenBank/DDBJ databases">
        <authorList>
            <person name="Regsiter A."/>
            <person name="William W."/>
        </authorList>
    </citation>
    <scope>NUCLEOTIDE SEQUENCE [LARGE SCALE GENOMIC DNA]</scope>
</reference>
<proteinExistence type="predicted"/>
<dbReference type="Proteomes" id="UP000233769">
    <property type="component" value="Chromosome tk0001"/>
</dbReference>
<dbReference type="EMBL" id="LT962688">
    <property type="protein sequence ID" value="SOR26671.1"/>
    <property type="molecule type" value="Genomic_DNA"/>
</dbReference>
<sequence length="55" mass="6356">MSTQCCFGRKVESLCETLPIEQDRLEALLFPTVIRLWRSVVFHRHATTYCAQPCA</sequence>
<evidence type="ECO:0000313" key="2">
    <source>
        <dbReference type="Proteomes" id="UP000233769"/>
    </source>
</evidence>